<dbReference type="GeneID" id="106470873"/>
<sequence>MNPLTNVKNITKLNEKELSLGIDSKTSWHNLYKHSAWIFLGGLSYDLTEGDIVCVFSQVMNLIYRYGEVVNVNLVRDKKTGKSRGFCFVCYEDQRSTVLAVDNLNGIKLCGKTVRVDHVENYKIPKEYDDDDDLTKTLHLEGCAPKPPELSPNQEVKDVPKIKKEKKKKKDKKKKKESKKLSGRDSSSSNVSTKDIKPTNKEKEDKNDLGHKYLNKDTSSSYHNSPQKQKYENQSETLGRNSNIPVHSKLSGERSRETDLNHSSRHRSRSPLSGTQNSSRGSSYNKNFRKESPSDERKHHAKYYPKNGQEKVEEKRRLLKHRSWSKEGNKPQDEGKMETKNNDRRSSRVGRDRKEYDLGKRQRENDFYEQERSINQDYKGSKRFQDHRSRLSPLQGRFDELHHGRRDYEINLGFMNSDNRRYTEQQFNHDNGNSRYSERMHDTEDFTDRRRRDWEIGTSYTEREKELEWLRKREFEIQRERAREVYNFREECSRDFEWDDDFNHVPRNKSKHRTSYRPKDRSRSWNNKNSVRQPRISQR</sequence>
<feature type="compositionally biased region" description="Basic and acidic residues" evidence="3">
    <location>
        <begin position="194"/>
        <end position="215"/>
    </location>
</feature>
<feature type="compositionally biased region" description="Polar residues" evidence="3">
    <location>
        <begin position="271"/>
        <end position="286"/>
    </location>
</feature>
<dbReference type="InterPro" id="IPR035979">
    <property type="entry name" value="RBD_domain_sf"/>
</dbReference>
<dbReference type="InterPro" id="IPR012677">
    <property type="entry name" value="Nucleotide-bd_a/b_plait_sf"/>
</dbReference>
<organism evidence="5 6">
    <name type="scientific">Limulus polyphemus</name>
    <name type="common">Atlantic horseshoe crab</name>
    <dbReference type="NCBI Taxonomy" id="6850"/>
    <lineage>
        <taxon>Eukaryota</taxon>
        <taxon>Metazoa</taxon>
        <taxon>Ecdysozoa</taxon>
        <taxon>Arthropoda</taxon>
        <taxon>Chelicerata</taxon>
        <taxon>Merostomata</taxon>
        <taxon>Xiphosura</taxon>
        <taxon>Limulidae</taxon>
        <taxon>Limulus</taxon>
    </lineage>
</organism>
<feature type="region of interest" description="Disordered" evidence="3">
    <location>
        <begin position="507"/>
        <end position="539"/>
    </location>
</feature>
<dbReference type="Proteomes" id="UP000694941">
    <property type="component" value="Unplaced"/>
</dbReference>
<feature type="compositionally biased region" description="Basic and acidic residues" evidence="3">
    <location>
        <begin position="288"/>
        <end position="298"/>
    </location>
</feature>
<feature type="compositionally biased region" description="Polar residues" evidence="3">
    <location>
        <begin position="216"/>
        <end position="245"/>
    </location>
</feature>
<dbReference type="SMART" id="SM00360">
    <property type="entry name" value="RRM"/>
    <property type="match status" value="1"/>
</dbReference>
<dbReference type="CDD" id="cd12411">
    <property type="entry name" value="RRM_ist3_like"/>
    <property type="match status" value="1"/>
</dbReference>
<dbReference type="InterPro" id="IPR000504">
    <property type="entry name" value="RRM_dom"/>
</dbReference>
<feature type="compositionally biased region" description="Basic and acidic residues" evidence="3">
    <location>
        <begin position="324"/>
        <end position="387"/>
    </location>
</feature>
<dbReference type="InterPro" id="IPR051847">
    <property type="entry name" value="RNA_proc/Spliceosome_comp"/>
</dbReference>
<feature type="compositionally biased region" description="Basic residues" evidence="3">
    <location>
        <begin position="163"/>
        <end position="178"/>
    </location>
</feature>
<dbReference type="Pfam" id="PF00076">
    <property type="entry name" value="RRM_1"/>
    <property type="match status" value="1"/>
</dbReference>
<dbReference type="PROSITE" id="PS50102">
    <property type="entry name" value="RRM"/>
    <property type="match status" value="1"/>
</dbReference>
<evidence type="ECO:0000256" key="2">
    <source>
        <dbReference type="PROSITE-ProRule" id="PRU00176"/>
    </source>
</evidence>
<proteinExistence type="predicted"/>
<feature type="domain" description="RRM" evidence="4">
    <location>
        <begin position="36"/>
        <end position="121"/>
    </location>
</feature>
<evidence type="ECO:0000259" key="4">
    <source>
        <dbReference type="PROSITE" id="PS50102"/>
    </source>
</evidence>
<gene>
    <name evidence="6" type="primary">LOC106470873</name>
</gene>
<dbReference type="InterPro" id="IPR045844">
    <property type="entry name" value="RRM_Ist3-like"/>
</dbReference>
<reference evidence="6" key="1">
    <citation type="submission" date="2025-08" db="UniProtKB">
        <authorList>
            <consortium name="RefSeq"/>
        </authorList>
    </citation>
    <scope>IDENTIFICATION</scope>
    <source>
        <tissue evidence="6">Muscle</tissue>
    </source>
</reference>
<protein>
    <submittedName>
        <fullName evidence="6">RNA-binding motif protein, X-linked 2-like isoform X1</fullName>
    </submittedName>
</protein>
<dbReference type="PANTHER" id="PTHR45880:SF1">
    <property type="entry name" value="RNA-BINDING MOTIF PROTEIN, X-LINKED 2"/>
    <property type="match status" value="1"/>
</dbReference>
<keyword evidence="5" id="KW-1185">Reference proteome</keyword>
<feature type="region of interest" description="Disordered" evidence="3">
    <location>
        <begin position="138"/>
        <end position="387"/>
    </location>
</feature>
<dbReference type="Gene3D" id="3.30.70.330">
    <property type="match status" value="1"/>
</dbReference>
<keyword evidence="1 2" id="KW-0694">RNA-binding</keyword>
<name>A0ABM1TH67_LIMPO</name>
<evidence type="ECO:0000256" key="3">
    <source>
        <dbReference type="SAM" id="MobiDB-lite"/>
    </source>
</evidence>
<feature type="compositionally biased region" description="Polar residues" evidence="3">
    <location>
        <begin position="524"/>
        <end position="539"/>
    </location>
</feature>
<evidence type="ECO:0000256" key="1">
    <source>
        <dbReference type="ARBA" id="ARBA00022884"/>
    </source>
</evidence>
<evidence type="ECO:0000313" key="6">
    <source>
        <dbReference type="RefSeq" id="XP_022255223.1"/>
    </source>
</evidence>
<dbReference type="RefSeq" id="XP_022255223.1">
    <property type="nucleotide sequence ID" value="XM_022399515.1"/>
</dbReference>
<feature type="compositionally biased region" description="Basic residues" evidence="3">
    <location>
        <begin position="507"/>
        <end position="516"/>
    </location>
</feature>
<accession>A0ABM1TH67</accession>
<evidence type="ECO:0000313" key="5">
    <source>
        <dbReference type="Proteomes" id="UP000694941"/>
    </source>
</evidence>
<dbReference type="SUPFAM" id="SSF54928">
    <property type="entry name" value="RNA-binding domain, RBD"/>
    <property type="match status" value="1"/>
</dbReference>
<feature type="compositionally biased region" description="Basic and acidic residues" evidence="3">
    <location>
        <begin position="250"/>
        <end position="262"/>
    </location>
</feature>
<dbReference type="PANTHER" id="PTHR45880">
    <property type="entry name" value="RNA-BINDING MOTIF PROTEIN, X-LINKED 2"/>
    <property type="match status" value="1"/>
</dbReference>